<dbReference type="PROSITE" id="PS51164">
    <property type="entry name" value="CBM1_2"/>
    <property type="match status" value="1"/>
</dbReference>
<reference evidence="12" key="2">
    <citation type="submission" date="2023-06" db="EMBL/GenBank/DDBJ databases">
        <authorList>
            <consortium name="Lawrence Berkeley National Laboratory"/>
            <person name="Haridas S."/>
            <person name="Hensen N."/>
            <person name="Bonometti L."/>
            <person name="Westerberg I."/>
            <person name="Brannstrom I.O."/>
            <person name="Guillou S."/>
            <person name="Cros-Aarteil S."/>
            <person name="Calhoun S."/>
            <person name="Kuo A."/>
            <person name="Mondo S."/>
            <person name="Pangilinan J."/>
            <person name="Riley R."/>
            <person name="LaButti K."/>
            <person name="Andreopoulos B."/>
            <person name="Lipzen A."/>
            <person name="Chen C."/>
            <person name="Yanf M."/>
            <person name="Daum C."/>
            <person name="Ng V."/>
            <person name="Clum A."/>
            <person name="Steindorff A."/>
            <person name="Ohm R."/>
            <person name="Martin F."/>
            <person name="Silar P."/>
            <person name="Natvig D."/>
            <person name="Lalanne C."/>
            <person name="Gautier V."/>
            <person name="Ament-velasquez S.L."/>
            <person name="Kruys A."/>
            <person name="Hutchinson M.I."/>
            <person name="Powell A.J."/>
            <person name="Barry K."/>
            <person name="Miller A.N."/>
            <person name="Grigoriev I.V."/>
            <person name="Debuchy R."/>
            <person name="Gladieux P."/>
            <person name="Thoren M.H."/>
            <person name="Johannesson H."/>
        </authorList>
    </citation>
    <scope>NUCLEOTIDE SEQUENCE</scope>
    <source>
        <strain evidence="12">CBS 232.78</strain>
    </source>
</reference>
<keyword evidence="7 9" id="KW-0378">Hydrolase</keyword>
<evidence type="ECO:0000256" key="3">
    <source>
        <dbReference type="ARBA" id="ARBA00005641"/>
    </source>
</evidence>
<keyword evidence="8 9" id="KW-0326">Glycosidase</keyword>
<comment type="caution">
    <text evidence="12">The sequence shown here is derived from an EMBL/GenBank/DDBJ whole genome shotgun (WGS) entry which is preliminary data.</text>
</comment>
<proteinExistence type="inferred from homology"/>
<evidence type="ECO:0000256" key="9">
    <source>
        <dbReference type="RuleBase" id="RU361153"/>
    </source>
</evidence>
<feature type="signal peptide" evidence="10">
    <location>
        <begin position="1"/>
        <end position="16"/>
    </location>
</feature>
<dbReference type="EMBL" id="JAULSW010000001">
    <property type="protein sequence ID" value="KAK3393416.1"/>
    <property type="molecule type" value="Genomic_DNA"/>
</dbReference>
<evidence type="ECO:0000256" key="4">
    <source>
        <dbReference type="ARBA" id="ARBA00012601"/>
    </source>
</evidence>
<dbReference type="GO" id="GO:0005576">
    <property type="term" value="C:extracellular region"/>
    <property type="evidence" value="ECO:0007669"/>
    <property type="project" value="UniProtKB-SubCell"/>
</dbReference>
<dbReference type="Pfam" id="PF00150">
    <property type="entry name" value="Cellulase"/>
    <property type="match status" value="1"/>
</dbReference>
<dbReference type="PANTHER" id="PTHR34142">
    <property type="entry name" value="ENDO-BETA-1,4-GLUCANASE A"/>
    <property type="match status" value="1"/>
</dbReference>
<keyword evidence="13" id="KW-1185">Reference proteome</keyword>
<evidence type="ECO:0000313" key="13">
    <source>
        <dbReference type="Proteomes" id="UP001285441"/>
    </source>
</evidence>
<dbReference type="PROSITE" id="PS00562">
    <property type="entry name" value="CBM1_1"/>
    <property type="match status" value="1"/>
</dbReference>
<dbReference type="GO" id="GO:0030248">
    <property type="term" value="F:cellulose binding"/>
    <property type="evidence" value="ECO:0007669"/>
    <property type="project" value="InterPro"/>
</dbReference>
<sequence length="405" mass="43121">MKSSILATVFATGAFAQSGAWGQCGGINHSGATTCVSGYSCVYVNDWYSQCQPSAAAPTTTAKTTTSSAVATTLKTSTTTTAKASSTTSSAAAATTSAASGKLKWLGVNQSGAEFGNDVFPGTWGKHFTFPDNAAMQTLIGQGYNMFRVAFSMERLTPNTLTGAFDAAYLKNLTATVNYITNAGAYAILDPHNFGRFYGNVITDTAAFQTWWTNVAKQYASNSKVIFDTNNEYHDMDQTLVLNLNQVAINGIRAAGATSQYIFVEGNSYSGAWTWTQVNTNLVSLTDPQNKIVYEMHQYLDSDGSGTSATCVSSTIGAERIASATAWLRANGKQGIIGEFAGGANSVCQAAVKGLLDHLKANSDVWTGGLWWGGGPWWGDYIFGYEPPSGTGYTYYNSLLRNYTP</sequence>
<evidence type="ECO:0000256" key="2">
    <source>
        <dbReference type="ARBA" id="ARBA00004613"/>
    </source>
</evidence>
<protein>
    <recommendedName>
        <fullName evidence="4">cellulase</fullName>
        <ecNumber evidence="4">3.2.1.4</ecNumber>
    </recommendedName>
</protein>
<reference evidence="12" key="1">
    <citation type="journal article" date="2023" name="Mol. Phylogenet. Evol.">
        <title>Genome-scale phylogeny and comparative genomics of the fungal order Sordariales.</title>
        <authorList>
            <person name="Hensen N."/>
            <person name="Bonometti L."/>
            <person name="Westerberg I."/>
            <person name="Brannstrom I.O."/>
            <person name="Guillou S."/>
            <person name="Cros-Aarteil S."/>
            <person name="Calhoun S."/>
            <person name="Haridas S."/>
            <person name="Kuo A."/>
            <person name="Mondo S."/>
            <person name="Pangilinan J."/>
            <person name="Riley R."/>
            <person name="LaButti K."/>
            <person name="Andreopoulos B."/>
            <person name="Lipzen A."/>
            <person name="Chen C."/>
            <person name="Yan M."/>
            <person name="Daum C."/>
            <person name="Ng V."/>
            <person name="Clum A."/>
            <person name="Steindorff A."/>
            <person name="Ohm R.A."/>
            <person name="Martin F."/>
            <person name="Silar P."/>
            <person name="Natvig D.O."/>
            <person name="Lalanne C."/>
            <person name="Gautier V."/>
            <person name="Ament-Velasquez S.L."/>
            <person name="Kruys A."/>
            <person name="Hutchinson M.I."/>
            <person name="Powell A.J."/>
            <person name="Barry K."/>
            <person name="Miller A.N."/>
            <person name="Grigoriev I.V."/>
            <person name="Debuchy R."/>
            <person name="Gladieux P."/>
            <person name="Hiltunen Thoren M."/>
            <person name="Johannesson H."/>
        </authorList>
    </citation>
    <scope>NUCLEOTIDE SEQUENCE</scope>
    <source>
        <strain evidence="12">CBS 232.78</strain>
    </source>
</reference>
<dbReference type="InterPro" id="IPR035971">
    <property type="entry name" value="CBD_sf"/>
</dbReference>
<evidence type="ECO:0000256" key="7">
    <source>
        <dbReference type="ARBA" id="ARBA00022801"/>
    </source>
</evidence>
<dbReference type="SUPFAM" id="SSF57180">
    <property type="entry name" value="Cellulose-binding domain"/>
    <property type="match status" value="1"/>
</dbReference>
<accession>A0AAE0P4X7</accession>
<dbReference type="SMART" id="SM00236">
    <property type="entry name" value="fCBD"/>
    <property type="match status" value="1"/>
</dbReference>
<feature type="chain" id="PRO_5042186334" description="cellulase" evidence="10">
    <location>
        <begin position="17"/>
        <end position="405"/>
    </location>
</feature>
<organism evidence="12 13">
    <name type="scientific">Podospora didyma</name>
    <dbReference type="NCBI Taxonomy" id="330526"/>
    <lineage>
        <taxon>Eukaryota</taxon>
        <taxon>Fungi</taxon>
        <taxon>Dikarya</taxon>
        <taxon>Ascomycota</taxon>
        <taxon>Pezizomycotina</taxon>
        <taxon>Sordariomycetes</taxon>
        <taxon>Sordariomycetidae</taxon>
        <taxon>Sordariales</taxon>
        <taxon>Podosporaceae</taxon>
        <taxon>Podospora</taxon>
    </lineage>
</organism>
<name>A0AAE0P4X7_9PEZI</name>
<dbReference type="GO" id="GO:0009251">
    <property type="term" value="P:glucan catabolic process"/>
    <property type="evidence" value="ECO:0007669"/>
    <property type="project" value="UniProtKB-ARBA"/>
</dbReference>
<evidence type="ECO:0000256" key="6">
    <source>
        <dbReference type="ARBA" id="ARBA00022729"/>
    </source>
</evidence>
<dbReference type="PANTHER" id="PTHR34142:SF1">
    <property type="entry name" value="GLYCOSIDE HYDROLASE FAMILY 5 DOMAIN-CONTAINING PROTEIN"/>
    <property type="match status" value="1"/>
</dbReference>
<evidence type="ECO:0000256" key="5">
    <source>
        <dbReference type="ARBA" id="ARBA00022525"/>
    </source>
</evidence>
<dbReference type="FunFam" id="3.20.20.80:FF:000078">
    <property type="entry name" value="Endo-beta-1,4-glucanase B"/>
    <property type="match status" value="1"/>
</dbReference>
<keyword evidence="5" id="KW-0964">Secreted</keyword>
<dbReference type="InterPro" id="IPR001547">
    <property type="entry name" value="Glyco_hydro_5"/>
</dbReference>
<dbReference type="Gene3D" id="3.20.20.80">
    <property type="entry name" value="Glycosidases"/>
    <property type="match status" value="1"/>
</dbReference>
<dbReference type="Pfam" id="PF00734">
    <property type="entry name" value="CBM_1"/>
    <property type="match status" value="1"/>
</dbReference>
<comment type="subcellular location">
    <subcellularLocation>
        <location evidence="2">Secreted</location>
    </subcellularLocation>
</comment>
<keyword evidence="6 10" id="KW-0732">Signal</keyword>
<comment type="catalytic activity">
    <reaction evidence="1">
        <text>Endohydrolysis of (1-&gt;4)-beta-D-glucosidic linkages in cellulose, lichenin and cereal beta-D-glucans.</text>
        <dbReference type="EC" id="3.2.1.4"/>
    </reaction>
</comment>
<dbReference type="AlphaFoldDB" id="A0AAE0P4X7"/>
<evidence type="ECO:0000259" key="11">
    <source>
        <dbReference type="PROSITE" id="PS51164"/>
    </source>
</evidence>
<dbReference type="InterPro" id="IPR000254">
    <property type="entry name" value="CBD"/>
</dbReference>
<evidence type="ECO:0000256" key="8">
    <source>
        <dbReference type="ARBA" id="ARBA00023295"/>
    </source>
</evidence>
<gene>
    <name evidence="12" type="ORF">B0H63DRAFT_17167</name>
</gene>
<dbReference type="SUPFAM" id="SSF51445">
    <property type="entry name" value="(Trans)glycosidases"/>
    <property type="match status" value="1"/>
</dbReference>
<comment type="similarity">
    <text evidence="3 9">Belongs to the glycosyl hydrolase 5 (cellulase A) family.</text>
</comment>
<dbReference type="EC" id="3.2.1.4" evidence="4"/>
<feature type="domain" description="CBM1" evidence="11">
    <location>
        <begin position="16"/>
        <end position="52"/>
    </location>
</feature>
<evidence type="ECO:0000256" key="10">
    <source>
        <dbReference type="SAM" id="SignalP"/>
    </source>
</evidence>
<evidence type="ECO:0000256" key="1">
    <source>
        <dbReference type="ARBA" id="ARBA00000966"/>
    </source>
</evidence>
<dbReference type="InterPro" id="IPR017853">
    <property type="entry name" value="GH"/>
</dbReference>
<evidence type="ECO:0000313" key="12">
    <source>
        <dbReference type="EMBL" id="KAK3393416.1"/>
    </source>
</evidence>
<dbReference type="GO" id="GO:0008810">
    <property type="term" value="F:cellulase activity"/>
    <property type="evidence" value="ECO:0007669"/>
    <property type="project" value="UniProtKB-EC"/>
</dbReference>
<dbReference type="Proteomes" id="UP001285441">
    <property type="component" value="Unassembled WGS sequence"/>
</dbReference>